<dbReference type="InterPro" id="IPR026444">
    <property type="entry name" value="Secre_tail"/>
</dbReference>
<feature type="domain" description="Secretion system C-terminal sorting" evidence="2">
    <location>
        <begin position="91"/>
        <end position="167"/>
    </location>
</feature>
<accession>A0A1I0SFA1</accession>
<keyword evidence="1" id="KW-0732">Signal</keyword>
<dbReference type="STRING" id="29529.SAMN04488122_6471"/>
<keyword evidence="4" id="KW-1185">Reference proteome</keyword>
<evidence type="ECO:0000259" key="2">
    <source>
        <dbReference type="Pfam" id="PF18962"/>
    </source>
</evidence>
<evidence type="ECO:0000313" key="4">
    <source>
        <dbReference type="Proteomes" id="UP000199310"/>
    </source>
</evidence>
<dbReference type="OrthoDB" id="671724at2"/>
<dbReference type="Proteomes" id="UP000199310">
    <property type="component" value="Unassembled WGS sequence"/>
</dbReference>
<sequence length="168" mass="18322">MKTIVRSCIYALVLLLCTCLSTSAQVVLQRQVVANNGGSAIVQNIQIQYTVGEPIILPVTNGKVLLTQGFQQPEEFPKRAPGVNPLKSYMLFPNPAVTSTKIQFELLTGVSVTIEVINPAGQNIYHRFMELNAGKSTVVLPVDHFASGIYTVMLNVGGNVFFEKLIVQ</sequence>
<proteinExistence type="predicted"/>
<dbReference type="AlphaFoldDB" id="A0A1I0SFA1"/>
<feature type="chain" id="PRO_5011594571" evidence="1">
    <location>
        <begin position="25"/>
        <end position="168"/>
    </location>
</feature>
<dbReference type="NCBIfam" id="TIGR04183">
    <property type="entry name" value="Por_Secre_tail"/>
    <property type="match status" value="1"/>
</dbReference>
<organism evidence="3 4">
    <name type="scientific">Chitinophaga arvensicola</name>
    <dbReference type="NCBI Taxonomy" id="29529"/>
    <lineage>
        <taxon>Bacteria</taxon>
        <taxon>Pseudomonadati</taxon>
        <taxon>Bacteroidota</taxon>
        <taxon>Chitinophagia</taxon>
        <taxon>Chitinophagales</taxon>
        <taxon>Chitinophagaceae</taxon>
        <taxon>Chitinophaga</taxon>
    </lineage>
</organism>
<dbReference type="RefSeq" id="WP_089903259.1">
    <property type="nucleotide sequence ID" value="NZ_FOJG01000002.1"/>
</dbReference>
<protein>
    <submittedName>
        <fullName evidence="3">Por secretion system C-terminal sorting domain-containing protein</fullName>
    </submittedName>
</protein>
<dbReference type="Pfam" id="PF18962">
    <property type="entry name" value="Por_Secre_tail"/>
    <property type="match status" value="1"/>
</dbReference>
<name>A0A1I0SFA1_9BACT</name>
<feature type="signal peptide" evidence="1">
    <location>
        <begin position="1"/>
        <end position="24"/>
    </location>
</feature>
<gene>
    <name evidence="3" type="ORF">SAMN04488122_6471</name>
</gene>
<reference evidence="4" key="1">
    <citation type="submission" date="2016-10" db="EMBL/GenBank/DDBJ databases">
        <authorList>
            <person name="Varghese N."/>
            <person name="Submissions S."/>
        </authorList>
    </citation>
    <scope>NUCLEOTIDE SEQUENCE [LARGE SCALE GENOMIC DNA]</scope>
    <source>
        <strain evidence="4">DSM 3695</strain>
    </source>
</reference>
<evidence type="ECO:0000313" key="3">
    <source>
        <dbReference type="EMBL" id="SEW55760.1"/>
    </source>
</evidence>
<evidence type="ECO:0000256" key="1">
    <source>
        <dbReference type="SAM" id="SignalP"/>
    </source>
</evidence>
<dbReference type="EMBL" id="FOJG01000002">
    <property type="protein sequence ID" value="SEW55760.1"/>
    <property type="molecule type" value="Genomic_DNA"/>
</dbReference>